<evidence type="ECO:0000256" key="8">
    <source>
        <dbReference type="SAM" id="MobiDB-lite"/>
    </source>
</evidence>
<dbReference type="PROSITE" id="PS00086">
    <property type="entry name" value="CYTOCHROME_P450"/>
    <property type="match status" value="1"/>
</dbReference>
<protein>
    <submittedName>
        <fullName evidence="9">Cytochrome P450</fullName>
    </submittedName>
</protein>
<dbReference type="GO" id="GO:0017000">
    <property type="term" value="P:antibiotic biosynthetic process"/>
    <property type="evidence" value="ECO:0007669"/>
    <property type="project" value="UniProtKB-ARBA"/>
</dbReference>
<dbReference type="GO" id="GO:0004497">
    <property type="term" value="F:monooxygenase activity"/>
    <property type="evidence" value="ECO:0007669"/>
    <property type="project" value="UniProtKB-KW"/>
</dbReference>
<evidence type="ECO:0000256" key="7">
    <source>
        <dbReference type="RuleBase" id="RU000461"/>
    </source>
</evidence>
<evidence type="ECO:0000256" key="4">
    <source>
        <dbReference type="ARBA" id="ARBA00023002"/>
    </source>
</evidence>
<keyword evidence="10" id="KW-1185">Reference proteome</keyword>
<keyword evidence="6 7" id="KW-0503">Monooxygenase</keyword>
<dbReference type="PRINTS" id="PR00359">
    <property type="entry name" value="BP450"/>
</dbReference>
<dbReference type="InterPro" id="IPR036396">
    <property type="entry name" value="Cyt_P450_sf"/>
</dbReference>
<dbReference type="AlphaFoldDB" id="A0AAE3YQ15"/>
<keyword evidence="2 7" id="KW-0349">Heme</keyword>
<evidence type="ECO:0000256" key="2">
    <source>
        <dbReference type="ARBA" id="ARBA00022617"/>
    </source>
</evidence>
<dbReference type="PRINTS" id="PR00385">
    <property type="entry name" value="P450"/>
</dbReference>
<dbReference type="InterPro" id="IPR017972">
    <property type="entry name" value="Cyt_P450_CS"/>
</dbReference>
<keyword evidence="5 7" id="KW-0408">Iron</keyword>
<dbReference type="CDD" id="cd11029">
    <property type="entry name" value="CYP107-like"/>
    <property type="match status" value="1"/>
</dbReference>
<dbReference type="PANTHER" id="PTHR46696:SF1">
    <property type="entry name" value="CYTOCHROME P450 YJIB-RELATED"/>
    <property type="match status" value="1"/>
</dbReference>
<dbReference type="FunFam" id="1.10.630.10:FF:000018">
    <property type="entry name" value="Cytochrome P450 monooxygenase"/>
    <property type="match status" value="1"/>
</dbReference>
<dbReference type="GO" id="GO:0016705">
    <property type="term" value="F:oxidoreductase activity, acting on paired donors, with incorporation or reduction of molecular oxygen"/>
    <property type="evidence" value="ECO:0007669"/>
    <property type="project" value="InterPro"/>
</dbReference>
<comment type="caution">
    <text evidence="9">The sequence shown here is derived from an EMBL/GenBank/DDBJ whole genome shotgun (WGS) entry which is preliminary data.</text>
</comment>
<dbReference type="InterPro" id="IPR002397">
    <property type="entry name" value="Cyt_P450_B"/>
</dbReference>
<dbReference type="InterPro" id="IPR001128">
    <property type="entry name" value="Cyt_P450"/>
</dbReference>
<evidence type="ECO:0000256" key="6">
    <source>
        <dbReference type="ARBA" id="ARBA00023033"/>
    </source>
</evidence>
<gene>
    <name evidence="9" type="ORF">J2S41_003940</name>
</gene>
<dbReference type="SUPFAM" id="SSF48264">
    <property type="entry name" value="Cytochrome P450"/>
    <property type="match status" value="1"/>
</dbReference>
<name>A0AAE3YQ15_9ACTN</name>
<evidence type="ECO:0000313" key="9">
    <source>
        <dbReference type="EMBL" id="MDR7277162.1"/>
    </source>
</evidence>
<evidence type="ECO:0000256" key="3">
    <source>
        <dbReference type="ARBA" id="ARBA00022723"/>
    </source>
</evidence>
<evidence type="ECO:0000256" key="5">
    <source>
        <dbReference type="ARBA" id="ARBA00023004"/>
    </source>
</evidence>
<dbReference type="Gene3D" id="1.10.630.10">
    <property type="entry name" value="Cytochrome P450"/>
    <property type="match status" value="1"/>
</dbReference>
<dbReference type="GO" id="GO:0020037">
    <property type="term" value="F:heme binding"/>
    <property type="evidence" value="ECO:0007669"/>
    <property type="project" value="InterPro"/>
</dbReference>
<reference evidence="9" key="1">
    <citation type="submission" date="2023-07" db="EMBL/GenBank/DDBJ databases">
        <title>Sequencing the genomes of 1000 actinobacteria strains.</title>
        <authorList>
            <person name="Klenk H.-P."/>
        </authorList>
    </citation>
    <scope>NUCLEOTIDE SEQUENCE</scope>
    <source>
        <strain evidence="9">DSM 44707</strain>
    </source>
</reference>
<dbReference type="Pfam" id="PF00067">
    <property type="entry name" value="p450"/>
    <property type="match status" value="2"/>
</dbReference>
<dbReference type="GO" id="GO:0005506">
    <property type="term" value="F:iron ion binding"/>
    <property type="evidence" value="ECO:0007669"/>
    <property type="project" value="InterPro"/>
</dbReference>
<sequence>MRLPSGEQVWMVTGYQVARAALTDGRLSKAPRDPDSYSDADNAINRHMLSSDPPDHTRLRRLVAAAFTTRRVEELRPRIERIADTLLDEMRGSDRVDLISAYAFPLPLQVICLLLGVPVRERDTFRAWSTTIASGIDATGGATGEDLRTTVAEPTAYLRNLVAHRHDHPGDDLLSALVSARDDEDRLSGDELTSMAFLLLVAGHETTMSLIGNGTYLLLRDRRRWDRLRADRTLLPAAIEEFLRYESPVELSTGRVATEDFTLGGQRIEAGDIVMVNLLAANRDPAHFESPDELIVDRPRNPHLAFGHGIHHCLGAPLARVEALVAFDKLLTAAPDLTLAVDPDELSWRPTTLMRSLRSLPVRI</sequence>
<dbReference type="EMBL" id="JAVDYB010000001">
    <property type="protein sequence ID" value="MDR7277162.1"/>
    <property type="molecule type" value="Genomic_DNA"/>
</dbReference>
<keyword evidence="3 7" id="KW-0479">Metal-binding</keyword>
<accession>A0AAE3YQ15</accession>
<evidence type="ECO:0000256" key="1">
    <source>
        <dbReference type="ARBA" id="ARBA00010617"/>
    </source>
</evidence>
<organism evidence="9 10">
    <name type="scientific">Catenuloplanes atrovinosus</name>
    <dbReference type="NCBI Taxonomy" id="137266"/>
    <lineage>
        <taxon>Bacteria</taxon>
        <taxon>Bacillati</taxon>
        <taxon>Actinomycetota</taxon>
        <taxon>Actinomycetes</taxon>
        <taxon>Micromonosporales</taxon>
        <taxon>Micromonosporaceae</taxon>
        <taxon>Catenuloplanes</taxon>
    </lineage>
</organism>
<dbReference type="Proteomes" id="UP001183643">
    <property type="component" value="Unassembled WGS sequence"/>
</dbReference>
<feature type="region of interest" description="Disordered" evidence="8">
    <location>
        <begin position="27"/>
        <end position="51"/>
    </location>
</feature>
<dbReference type="PANTHER" id="PTHR46696">
    <property type="entry name" value="P450, PUTATIVE (EUROFUNG)-RELATED"/>
    <property type="match status" value="1"/>
</dbReference>
<keyword evidence="4 7" id="KW-0560">Oxidoreductase</keyword>
<evidence type="ECO:0000313" key="10">
    <source>
        <dbReference type="Proteomes" id="UP001183643"/>
    </source>
</evidence>
<comment type="similarity">
    <text evidence="1 7">Belongs to the cytochrome P450 family.</text>
</comment>
<proteinExistence type="inferred from homology"/>